<dbReference type="InterPro" id="IPR045621">
    <property type="entry name" value="BPD_transp_1_N"/>
</dbReference>
<keyword evidence="10" id="KW-1185">Reference proteome</keyword>
<evidence type="ECO:0000256" key="4">
    <source>
        <dbReference type="ARBA" id="ARBA00022692"/>
    </source>
</evidence>
<keyword evidence="5 7" id="KW-1133">Transmembrane helix</keyword>
<dbReference type="GO" id="GO:0005886">
    <property type="term" value="C:plasma membrane"/>
    <property type="evidence" value="ECO:0007669"/>
    <property type="project" value="UniProtKB-SubCell"/>
</dbReference>
<dbReference type="GO" id="GO:0055085">
    <property type="term" value="P:transmembrane transport"/>
    <property type="evidence" value="ECO:0007669"/>
    <property type="project" value="InterPro"/>
</dbReference>
<dbReference type="EMBL" id="RCOS01000077">
    <property type="protein sequence ID" value="RSN75222.1"/>
    <property type="molecule type" value="Genomic_DNA"/>
</dbReference>
<sequence>MASLKAYIATRVVLTVPMILILLTLVFFVMRVLPGNPVIAIVGMKASPKYIAELEHQLGLDKPLWQQYLDYLGKLIQGDLGTSMIWGRRPVIAEIMDHFPATLELTICSFIVSIIIGIATGMIAGVKKGGKVDFSMRVYSIVAYSLFIPWFGMMLQLIFGVWLNVLPVGGRIDPLLEPKHITGLYIIDSILTLNFKSLVNALEHLALPSLTLGIVLSGIYTRLVRSSLIEVFSQDFIRACRARGLKTSSILFRHGLKNALIPILTMMGLQFALLLAGAVLTETTFSWPGMGTFLMERIEYRDFTTVQGTIAFYALFVALVSLVVDLIYAYVDPRIRY</sequence>
<feature type="domain" description="ABC transmembrane type-1" evidence="8">
    <location>
        <begin position="99"/>
        <end position="328"/>
    </location>
</feature>
<dbReference type="PANTHER" id="PTHR43163">
    <property type="entry name" value="DIPEPTIDE TRANSPORT SYSTEM PERMEASE PROTEIN DPPB-RELATED"/>
    <property type="match status" value="1"/>
</dbReference>
<dbReference type="RefSeq" id="WP_125671270.1">
    <property type="nucleotide sequence ID" value="NZ_RCOS01000077.1"/>
</dbReference>
<feature type="transmembrane region" description="Helical" evidence="7">
    <location>
        <begin position="12"/>
        <end position="33"/>
    </location>
</feature>
<keyword evidence="6 7" id="KW-0472">Membrane</keyword>
<accession>A0A3R9RPE0</accession>
<dbReference type="Gene3D" id="1.10.3720.10">
    <property type="entry name" value="MetI-like"/>
    <property type="match status" value="1"/>
</dbReference>
<protein>
    <submittedName>
        <fullName evidence="9">ABC transporter permease</fullName>
    </submittedName>
</protein>
<dbReference type="CDD" id="cd06261">
    <property type="entry name" value="TM_PBP2"/>
    <property type="match status" value="1"/>
</dbReference>
<reference evidence="9 10" key="1">
    <citation type="submission" date="2018-10" db="EMBL/GenBank/DDBJ databases">
        <title>Co-occurring genomic capacity for anaerobic methane metabolism and dissimilatory sulfite reduction discovered in the Korarchaeota.</title>
        <authorList>
            <person name="Mckay L.J."/>
            <person name="Dlakic M."/>
            <person name="Fields M.W."/>
            <person name="Delmont T.O."/>
            <person name="Eren A.M."/>
            <person name="Jay Z.J."/>
            <person name="Klingelsmith K.B."/>
            <person name="Rusch D.B."/>
            <person name="Inskeep W.P."/>
        </authorList>
    </citation>
    <scope>NUCLEOTIDE SEQUENCE [LARGE SCALE GENOMIC DNA]</scope>
    <source>
        <strain evidence="9 10">MDKW</strain>
    </source>
</reference>
<organism evidence="9 10">
    <name type="scientific">Candidatus Methanodesulfokora washburnensis</name>
    <dbReference type="NCBI Taxonomy" id="2478471"/>
    <lineage>
        <taxon>Archaea</taxon>
        <taxon>Thermoproteota</taxon>
        <taxon>Candidatus Korarchaeia</taxon>
        <taxon>Candidatus Korarchaeia incertae sedis</taxon>
        <taxon>Candidatus Methanodesulfokora</taxon>
    </lineage>
</organism>
<keyword evidence="3" id="KW-1003">Cell membrane</keyword>
<dbReference type="PANTHER" id="PTHR43163:SF6">
    <property type="entry name" value="DIPEPTIDE TRANSPORT SYSTEM PERMEASE PROTEIN DPPB-RELATED"/>
    <property type="match status" value="1"/>
</dbReference>
<feature type="transmembrane region" description="Helical" evidence="7">
    <location>
        <begin position="103"/>
        <end position="126"/>
    </location>
</feature>
<dbReference type="AlphaFoldDB" id="A0A3R9RPE0"/>
<comment type="caution">
    <text evidence="9">The sequence shown here is derived from an EMBL/GenBank/DDBJ whole genome shotgun (WGS) entry which is preliminary data.</text>
</comment>
<evidence type="ECO:0000256" key="3">
    <source>
        <dbReference type="ARBA" id="ARBA00022475"/>
    </source>
</evidence>
<evidence type="ECO:0000313" key="10">
    <source>
        <dbReference type="Proteomes" id="UP000277582"/>
    </source>
</evidence>
<dbReference type="InterPro" id="IPR000515">
    <property type="entry name" value="MetI-like"/>
</dbReference>
<dbReference type="PROSITE" id="PS50928">
    <property type="entry name" value="ABC_TM1"/>
    <property type="match status" value="1"/>
</dbReference>
<dbReference type="Proteomes" id="UP000277582">
    <property type="component" value="Unassembled WGS sequence"/>
</dbReference>
<keyword evidence="4 7" id="KW-0812">Transmembrane</keyword>
<feature type="transmembrane region" description="Helical" evidence="7">
    <location>
        <begin position="138"/>
        <end position="163"/>
    </location>
</feature>
<evidence type="ECO:0000256" key="2">
    <source>
        <dbReference type="ARBA" id="ARBA00022448"/>
    </source>
</evidence>
<feature type="transmembrane region" description="Helical" evidence="7">
    <location>
        <begin position="259"/>
        <end position="280"/>
    </location>
</feature>
<evidence type="ECO:0000259" key="8">
    <source>
        <dbReference type="PROSITE" id="PS50928"/>
    </source>
</evidence>
<dbReference type="OrthoDB" id="44105at2157"/>
<evidence type="ECO:0000256" key="1">
    <source>
        <dbReference type="ARBA" id="ARBA00004651"/>
    </source>
</evidence>
<dbReference type="Pfam" id="PF19300">
    <property type="entry name" value="BPD_transp_1_N"/>
    <property type="match status" value="1"/>
</dbReference>
<evidence type="ECO:0000256" key="5">
    <source>
        <dbReference type="ARBA" id="ARBA00022989"/>
    </source>
</evidence>
<comment type="similarity">
    <text evidence="7">Belongs to the binding-protein-dependent transport system permease family.</text>
</comment>
<feature type="transmembrane region" description="Helical" evidence="7">
    <location>
        <begin position="310"/>
        <end position="331"/>
    </location>
</feature>
<keyword evidence="2 7" id="KW-0813">Transport</keyword>
<evidence type="ECO:0000256" key="7">
    <source>
        <dbReference type="RuleBase" id="RU363032"/>
    </source>
</evidence>
<comment type="subcellular location">
    <subcellularLocation>
        <location evidence="1 7">Cell membrane</location>
        <topology evidence="1 7">Multi-pass membrane protein</topology>
    </subcellularLocation>
</comment>
<proteinExistence type="inferred from homology"/>
<dbReference type="InterPro" id="IPR035906">
    <property type="entry name" value="MetI-like_sf"/>
</dbReference>
<gene>
    <name evidence="9" type="ORF">D6D85_06790</name>
</gene>
<dbReference type="Pfam" id="PF00528">
    <property type="entry name" value="BPD_transp_1"/>
    <property type="match status" value="1"/>
</dbReference>
<feature type="transmembrane region" description="Helical" evidence="7">
    <location>
        <begin position="205"/>
        <end position="224"/>
    </location>
</feature>
<dbReference type="SUPFAM" id="SSF161098">
    <property type="entry name" value="MetI-like"/>
    <property type="match status" value="1"/>
</dbReference>
<evidence type="ECO:0000313" key="9">
    <source>
        <dbReference type="EMBL" id="RSN75222.1"/>
    </source>
</evidence>
<name>A0A3R9RPE0_9CREN</name>
<evidence type="ECO:0000256" key="6">
    <source>
        <dbReference type="ARBA" id="ARBA00023136"/>
    </source>
</evidence>